<feature type="transmembrane region" description="Helical" evidence="1">
    <location>
        <begin position="343"/>
        <end position="368"/>
    </location>
</feature>
<keyword evidence="1" id="KW-0812">Transmembrane</keyword>
<sequence>MDVIRAIAPLIVVLAHWQFFYYTNDFTLDSSLENLHLPLYPYLAMLYNLSPLVVDLFFLLSGFIFFWFYSEKIASRETSFGNFLLFRFTRLYPVHFMTLIVLVVLQPIVYNLNGHNFIVHNNDAWHFLLHLFLIQTWGFEKTPALNGFNGPSWSASVEVLLYLIFFLLCWLKLHKNKVVIVGIVLFALVVQYIYPMIGQGIYSFFLGALVYHIYHWAAQKNYLKKITNVVIGLAILLWIFSLSEYAFSFMRNGAMILLQKFLPAKDAVTHTRLFDITRNVFFRTLINPVTLLMMALAETTYGGLKLKWMMTLANSSLAMYLLHFPLMVLSVIAVDFFGISRDIFHSTFTLLFFYAVLIPSSLIIHYYIEVPVQQRLRKKGSKTARKPMAAAA</sequence>
<feature type="transmembrane region" description="Helical" evidence="1">
    <location>
        <begin position="44"/>
        <end position="70"/>
    </location>
</feature>
<organism evidence="3 4">
    <name type="scientific">Chitinophaga oryziterrae</name>
    <dbReference type="NCBI Taxonomy" id="1031224"/>
    <lineage>
        <taxon>Bacteria</taxon>
        <taxon>Pseudomonadati</taxon>
        <taxon>Bacteroidota</taxon>
        <taxon>Chitinophagia</taxon>
        <taxon>Chitinophagales</taxon>
        <taxon>Chitinophagaceae</taxon>
        <taxon>Chitinophaga</taxon>
    </lineage>
</organism>
<dbReference type="AlphaFoldDB" id="A0A6N8J6D8"/>
<feature type="domain" description="Acyltransferase 3" evidence="2">
    <location>
        <begin position="1"/>
        <end position="362"/>
    </location>
</feature>
<accession>A0A6N8J6D8</accession>
<feature type="transmembrane region" description="Helical" evidence="1">
    <location>
        <begin position="200"/>
        <end position="217"/>
    </location>
</feature>
<gene>
    <name evidence="3" type="ORF">GO495_04225</name>
</gene>
<name>A0A6N8J6D8_9BACT</name>
<feature type="transmembrane region" description="Helical" evidence="1">
    <location>
        <begin position="229"/>
        <end position="247"/>
    </location>
</feature>
<keyword evidence="3" id="KW-0012">Acyltransferase</keyword>
<feature type="transmembrane region" description="Helical" evidence="1">
    <location>
        <begin position="280"/>
        <end position="297"/>
    </location>
</feature>
<evidence type="ECO:0000256" key="1">
    <source>
        <dbReference type="SAM" id="Phobius"/>
    </source>
</evidence>
<dbReference type="RefSeq" id="WP_276611798.1">
    <property type="nucleotide sequence ID" value="NZ_BAAAZB010000005.1"/>
</dbReference>
<dbReference type="PANTHER" id="PTHR23028">
    <property type="entry name" value="ACETYLTRANSFERASE"/>
    <property type="match status" value="1"/>
</dbReference>
<keyword evidence="1" id="KW-1133">Transmembrane helix</keyword>
<dbReference type="PANTHER" id="PTHR23028:SF53">
    <property type="entry name" value="ACYL_TRANSF_3 DOMAIN-CONTAINING PROTEIN"/>
    <property type="match status" value="1"/>
</dbReference>
<reference evidence="3 4" key="1">
    <citation type="submission" date="2019-12" db="EMBL/GenBank/DDBJ databases">
        <title>The draft genomic sequence of strain Chitinophaga oryziterrae JCM 16595.</title>
        <authorList>
            <person name="Zhang X."/>
        </authorList>
    </citation>
    <scope>NUCLEOTIDE SEQUENCE [LARGE SCALE GENOMIC DNA]</scope>
    <source>
        <strain evidence="3 4">JCM 16595</strain>
    </source>
</reference>
<feature type="transmembrane region" description="Helical" evidence="1">
    <location>
        <begin position="91"/>
        <end position="110"/>
    </location>
</feature>
<keyword evidence="3" id="KW-0808">Transferase</keyword>
<protein>
    <submittedName>
        <fullName evidence="3">Acyltransferase family protein</fullName>
    </submittedName>
</protein>
<dbReference type="InterPro" id="IPR002656">
    <property type="entry name" value="Acyl_transf_3_dom"/>
</dbReference>
<comment type="caution">
    <text evidence="3">The sequence shown here is derived from an EMBL/GenBank/DDBJ whole genome shotgun (WGS) entry which is preliminary data.</text>
</comment>
<dbReference type="GO" id="GO:0016747">
    <property type="term" value="F:acyltransferase activity, transferring groups other than amino-acyl groups"/>
    <property type="evidence" value="ECO:0007669"/>
    <property type="project" value="InterPro"/>
</dbReference>
<dbReference type="Proteomes" id="UP000468388">
    <property type="component" value="Unassembled WGS sequence"/>
</dbReference>
<feature type="transmembrane region" description="Helical" evidence="1">
    <location>
        <begin position="7"/>
        <end position="24"/>
    </location>
</feature>
<evidence type="ECO:0000259" key="2">
    <source>
        <dbReference type="Pfam" id="PF01757"/>
    </source>
</evidence>
<keyword evidence="4" id="KW-1185">Reference proteome</keyword>
<feature type="transmembrane region" description="Helical" evidence="1">
    <location>
        <begin position="153"/>
        <end position="171"/>
    </location>
</feature>
<evidence type="ECO:0000313" key="4">
    <source>
        <dbReference type="Proteomes" id="UP000468388"/>
    </source>
</evidence>
<evidence type="ECO:0000313" key="3">
    <source>
        <dbReference type="EMBL" id="MVT39779.1"/>
    </source>
</evidence>
<dbReference type="GO" id="GO:0000271">
    <property type="term" value="P:polysaccharide biosynthetic process"/>
    <property type="evidence" value="ECO:0007669"/>
    <property type="project" value="TreeGrafter"/>
</dbReference>
<feature type="transmembrane region" description="Helical" evidence="1">
    <location>
        <begin position="317"/>
        <end position="337"/>
    </location>
</feature>
<dbReference type="EMBL" id="WRXO01000001">
    <property type="protein sequence ID" value="MVT39779.1"/>
    <property type="molecule type" value="Genomic_DNA"/>
</dbReference>
<proteinExistence type="predicted"/>
<dbReference type="GO" id="GO:0016020">
    <property type="term" value="C:membrane"/>
    <property type="evidence" value="ECO:0007669"/>
    <property type="project" value="TreeGrafter"/>
</dbReference>
<keyword evidence="1" id="KW-0472">Membrane</keyword>
<dbReference type="Pfam" id="PF01757">
    <property type="entry name" value="Acyl_transf_3"/>
    <property type="match status" value="1"/>
</dbReference>
<dbReference type="InterPro" id="IPR050879">
    <property type="entry name" value="Acyltransferase_3"/>
</dbReference>